<evidence type="ECO:0000256" key="6">
    <source>
        <dbReference type="ARBA" id="ARBA00023136"/>
    </source>
</evidence>
<evidence type="ECO:0000259" key="10">
    <source>
        <dbReference type="Pfam" id="PF07670"/>
    </source>
</evidence>
<feature type="transmembrane region" description="Helical" evidence="7">
    <location>
        <begin position="91"/>
        <end position="116"/>
    </location>
</feature>
<comment type="similarity">
    <text evidence="2">Belongs to the concentrative nucleoside transporter (CNT) (TC 2.A.41) family.</text>
</comment>
<dbReference type="EMBL" id="BAAADM010000020">
    <property type="protein sequence ID" value="GAA0433941.1"/>
    <property type="molecule type" value="Genomic_DNA"/>
</dbReference>
<feature type="transmembrane region" description="Helical" evidence="7">
    <location>
        <begin position="6"/>
        <end position="23"/>
    </location>
</feature>
<gene>
    <name evidence="11" type="ORF">GCM10008983_08150</name>
</gene>
<organism evidence="11 12">
    <name type="scientific">Lentibacillus halophilus</name>
    <dbReference type="NCBI Taxonomy" id="295065"/>
    <lineage>
        <taxon>Bacteria</taxon>
        <taxon>Bacillati</taxon>
        <taxon>Bacillota</taxon>
        <taxon>Bacilli</taxon>
        <taxon>Bacillales</taxon>
        <taxon>Bacillaceae</taxon>
        <taxon>Lentibacillus</taxon>
    </lineage>
</organism>
<feature type="transmembrane region" description="Helical" evidence="7">
    <location>
        <begin position="30"/>
        <end position="50"/>
    </location>
</feature>
<evidence type="ECO:0000256" key="3">
    <source>
        <dbReference type="ARBA" id="ARBA00022475"/>
    </source>
</evidence>
<feature type="domain" description="Nucleoside transporter/FeoB GTPase Gate" evidence="10">
    <location>
        <begin position="97"/>
        <end position="192"/>
    </location>
</feature>
<evidence type="ECO:0000256" key="2">
    <source>
        <dbReference type="ARBA" id="ARBA00009033"/>
    </source>
</evidence>
<evidence type="ECO:0000313" key="12">
    <source>
        <dbReference type="Proteomes" id="UP001501459"/>
    </source>
</evidence>
<dbReference type="InterPro" id="IPR011642">
    <property type="entry name" value="Gate_dom"/>
</dbReference>
<proteinExistence type="inferred from homology"/>
<evidence type="ECO:0000256" key="7">
    <source>
        <dbReference type="SAM" id="Phobius"/>
    </source>
</evidence>
<dbReference type="PANTHER" id="PTHR10590">
    <property type="entry name" value="SODIUM/NUCLEOSIDE COTRANSPORTER"/>
    <property type="match status" value="1"/>
</dbReference>
<keyword evidence="12" id="KW-1185">Reference proteome</keyword>
<dbReference type="Proteomes" id="UP001501459">
    <property type="component" value="Unassembled WGS sequence"/>
</dbReference>
<feature type="transmembrane region" description="Helical" evidence="7">
    <location>
        <begin position="388"/>
        <end position="408"/>
    </location>
</feature>
<name>A0ABN0Z5B9_9BACI</name>
<dbReference type="Pfam" id="PF01773">
    <property type="entry name" value="Nucleos_tra2_N"/>
    <property type="match status" value="1"/>
</dbReference>
<dbReference type="PANTHER" id="PTHR10590:SF4">
    <property type="entry name" value="SOLUTE CARRIER FAMILY 28 MEMBER 3"/>
    <property type="match status" value="1"/>
</dbReference>
<evidence type="ECO:0000256" key="1">
    <source>
        <dbReference type="ARBA" id="ARBA00004651"/>
    </source>
</evidence>
<protein>
    <submittedName>
        <fullName evidence="11">NupC/NupG family nucleoside CNT transporter</fullName>
    </submittedName>
</protein>
<feature type="domain" description="Concentrative nucleoside transporter N-terminal" evidence="8">
    <location>
        <begin position="11"/>
        <end position="84"/>
    </location>
</feature>
<keyword evidence="3" id="KW-1003">Cell membrane</keyword>
<feature type="domain" description="Concentrative nucleoside transporter C-terminal" evidence="9">
    <location>
        <begin position="199"/>
        <end position="404"/>
    </location>
</feature>
<evidence type="ECO:0000259" key="8">
    <source>
        <dbReference type="Pfam" id="PF01773"/>
    </source>
</evidence>
<keyword evidence="4 7" id="KW-0812">Transmembrane</keyword>
<dbReference type="RefSeq" id="WP_343751358.1">
    <property type="nucleotide sequence ID" value="NZ_BAAADM010000020.1"/>
</dbReference>
<evidence type="ECO:0000256" key="4">
    <source>
        <dbReference type="ARBA" id="ARBA00022692"/>
    </source>
</evidence>
<dbReference type="InterPro" id="IPR002668">
    <property type="entry name" value="CNT_N_dom"/>
</dbReference>
<accession>A0ABN0Z5B9</accession>
<dbReference type="Pfam" id="PF07662">
    <property type="entry name" value="Nucleos_tra2_C"/>
    <property type="match status" value="1"/>
</dbReference>
<evidence type="ECO:0000259" key="9">
    <source>
        <dbReference type="Pfam" id="PF07662"/>
    </source>
</evidence>
<feature type="transmembrane region" description="Helical" evidence="7">
    <location>
        <begin position="346"/>
        <end position="367"/>
    </location>
</feature>
<keyword evidence="5 7" id="KW-1133">Transmembrane helix</keyword>
<reference evidence="11 12" key="1">
    <citation type="journal article" date="2019" name="Int. J. Syst. Evol. Microbiol.">
        <title>The Global Catalogue of Microorganisms (GCM) 10K type strain sequencing project: providing services to taxonomists for standard genome sequencing and annotation.</title>
        <authorList>
            <consortium name="The Broad Institute Genomics Platform"/>
            <consortium name="The Broad Institute Genome Sequencing Center for Infectious Disease"/>
            <person name="Wu L."/>
            <person name="Ma J."/>
        </authorList>
    </citation>
    <scope>NUCLEOTIDE SEQUENCE [LARGE SCALE GENOMIC DNA]</scope>
    <source>
        <strain evidence="11 12">JCM 12149</strain>
    </source>
</reference>
<feature type="transmembrane region" description="Helical" evidence="7">
    <location>
        <begin position="171"/>
        <end position="193"/>
    </location>
</feature>
<comment type="subcellular location">
    <subcellularLocation>
        <location evidence="1">Cell membrane</location>
        <topology evidence="1">Multi-pass membrane protein</topology>
    </subcellularLocation>
</comment>
<dbReference type="InterPro" id="IPR011657">
    <property type="entry name" value="CNT_C_dom"/>
</dbReference>
<feature type="transmembrane region" description="Helical" evidence="7">
    <location>
        <begin position="256"/>
        <end position="278"/>
    </location>
</feature>
<dbReference type="InterPro" id="IPR008276">
    <property type="entry name" value="C_nuclsd_transpt"/>
</dbReference>
<evidence type="ECO:0000313" key="11">
    <source>
        <dbReference type="EMBL" id="GAA0433941.1"/>
    </source>
</evidence>
<sequence>MSFTNIIWGLFGVLVICGIAYLFSNNRKKVHFRLILSALAFEIVFAWFVLSTGIGQTILQQITDVVNAIINYGEEGIDFVFGGLYTEESGISFVVAFNVLPMIIFFASLVAIAYYLKIMPLIFKYVGGLFSKLFRSSKRESVVASANIFLGQTESPLVVKPHLHKMTVSEVFSVMTCGLASVAGTMLASYALLGVELQYLLPATFMAAPSGLIIAKLFHPEVEEVHENKEIEITNDDDASNIIDAASKGAGNGLQIALIVGATLVAFVALIYMVNGFIGYLGGLVGVDTTIQEILGYIISPLAFAIGIPWDQAVAAASLIGEKLVLTEFIAFTNFMDSAKQFSDKSAMIITFALCGFANFSSMATMANTLSTINPKRQGLFMKLSLKSLFAGALASMLSATIAGMFFMS</sequence>
<evidence type="ECO:0000256" key="5">
    <source>
        <dbReference type="ARBA" id="ARBA00022989"/>
    </source>
</evidence>
<dbReference type="Pfam" id="PF07670">
    <property type="entry name" value="Gate"/>
    <property type="match status" value="1"/>
</dbReference>
<comment type="caution">
    <text evidence="11">The sequence shown here is derived from an EMBL/GenBank/DDBJ whole genome shotgun (WGS) entry which is preliminary data.</text>
</comment>
<keyword evidence="6 7" id="KW-0472">Membrane</keyword>